<dbReference type="GO" id="GO:0004518">
    <property type="term" value="F:nuclease activity"/>
    <property type="evidence" value="ECO:0007669"/>
    <property type="project" value="UniProtKB-KW"/>
</dbReference>
<dbReference type="InterPro" id="IPR013961">
    <property type="entry name" value="RAI1"/>
</dbReference>
<dbReference type="GO" id="GO:0003723">
    <property type="term" value="F:RNA binding"/>
    <property type="evidence" value="ECO:0007669"/>
    <property type="project" value="UniProtKB-KW"/>
</dbReference>
<reference evidence="9" key="1">
    <citation type="submission" date="2020-03" db="EMBL/GenBank/DDBJ databases">
        <title>FDA dAtabase for Regulatory Grade micrObial Sequences (FDA-ARGOS): Supporting development and validation of Infectious Disease Dx tests.</title>
        <authorList>
            <person name="Campos J."/>
            <person name="Goldberg B."/>
            <person name="Tallon L."/>
            <person name="Sadzewicz L."/>
            <person name="Vavikolanu K."/>
            <person name="Mehta A."/>
            <person name="Aluvathingal J."/>
            <person name="Nadendla S."/>
            <person name="Nandy P."/>
            <person name="Geyer C."/>
            <person name="Yan Y."/>
            <person name="Sichtig H."/>
        </authorList>
    </citation>
    <scope>NUCLEOTIDE SEQUENCE [LARGE SCALE GENOMIC DNA]</scope>
    <source>
        <strain evidence="9">FDAARGOS_652</strain>
    </source>
</reference>
<dbReference type="Pfam" id="PF08652">
    <property type="entry name" value="RAI1"/>
    <property type="match status" value="1"/>
</dbReference>
<protein>
    <recommendedName>
        <fullName evidence="7">Decapping nuclease</fullName>
        <ecNumber evidence="7">3.6.1.-</ecNumber>
    </recommendedName>
</protein>
<keyword evidence="7" id="KW-0547">Nucleotide-binding</keyword>
<dbReference type="Proteomes" id="UP000590412">
    <property type="component" value="Unassembled WGS sequence"/>
</dbReference>
<comment type="catalytic activity">
    <reaction evidence="6">
        <text>a 5'-end NAD(+)-phospho-ribonucleoside in mRNA + H2O = a 5'-end phospho-ribonucleoside in mRNA + NAD(+) + H(+)</text>
        <dbReference type="Rhea" id="RHEA:60880"/>
        <dbReference type="Rhea" id="RHEA-COMP:15692"/>
        <dbReference type="Rhea" id="RHEA-COMP:15698"/>
        <dbReference type="ChEBI" id="CHEBI:15377"/>
        <dbReference type="ChEBI" id="CHEBI:15378"/>
        <dbReference type="ChEBI" id="CHEBI:57540"/>
        <dbReference type="ChEBI" id="CHEBI:138282"/>
        <dbReference type="ChEBI" id="CHEBI:144029"/>
    </reaction>
    <physiologicalReaction direction="left-to-right" evidence="6">
        <dbReference type="Rhea" id="RHEA:60881"/>
    </physiologicalReaction>
</comment>
<evidence type="ECO:0000256" key="5">
    <source>
        <dbReference type="ARBA" id="ARBA00044692"/>
    </source>
</evidence>
<evidence type="ECO:0000256" key="2">
    <source>
        <dbReference type="ARBA" id="ARBA00006562"/>
    </source>
</evidence>
<name>A0A8X7TDI4_CANPA</name>
<dbReference type="PANTHER" id="PTHR12395">
    <property type="entry name" value="DOM-3 RELATED"/>
    <property type="match status" value="1"/>
</dbReference>
<dbReference type="GO" id="GO:0005829">
    <property type="term" value="C:cytosol"/>
    <property type="evidence" value="ECO:0007669"/>
    <property type="project" value="TreeGrafter"/>
</dbReference>
<keyword evidence="3 7" id="KW-0540">Nuclease</keyword>
<proteinExistence type="inferred from homology"/>
<evidence type="ECO:0000259" key="8">
    <source>
        <dbReference type="Pfam" id="PF08652"/>
    </source>
</evidence>
<keyword evidence="7" id="KW-0479">Metal-binding</keyword>
<comment type="subcellular location">
    <subcellularLocation>
        <location evidence="7">Nucleus</location>
    </subcellularLocation>
</comment>
<dbReference type="PANTHER" id="PTHR12395:SF9">
    <property type="entry name" value="DECAPPING AND EXORIBONUCLEASE PROTEIN"/>
    <property type="match status" value="1"/>
</dbReference>
<keyword evidence="7" id="KW-0378">Hydrolase</keyword>
<dbReference type="GO" id="GO:0000956">
    <property type="term" value="P:nuclear-transcribed mRNA catabolic process"/>
    <property type="evidence" value="ECO:0007669"/>
    <property type="project" value="TreeGrafter"/>
</dbReference>
<evidence type="ECO:0000256" key="4">
    <source>
        <dbReference type="ARBA" id="ARBA00044676"/>
    </source>
</evidence>
<dbReference type="EMBL" id="JABWAB010000001">
    <property type="protein sequence ID" value="KAF6058756.1"/>
    <property type="molecule type" value="Genomic_DNA"/>
</dbReference>
<evidence type="ECO:0000256" key="6">
    <source>
        <dbReference type="ARBA" id="ARBA00048124"/>
    </source>
</evidence>
<dbReference type="InterPro" id="IPR039039">
    <property type="entry name" value="RAI1-like_fam"/>
</dbReference>
<comment type="caution">
    <text evidence="9">The sequence shown here is derived from an EMBL/GenBank/DDBJ whole genome shotgun (WGS) entry which is preliminary data.</text>
</comment>
<comment type="function">
    <text evidence="7">Decapping enzyme for NAD-capped RNAs: specifically hydrolyzes the nicotinamide adenine dinucleotide (NAD) cap from a subset of RNAs by removing the entire NAD moiety from the 5'-end of an NAD-capped RNA.</text>
</comment>
<dbReference type="GO" id="GO:0034353">
    <property type="term" value="F:mRNA 5'-diphosphatase activity"/>
    <property type="evidence" value="ECO:0007669"/>
    <property type="project" value="TreeGrafter"/>
</dbReference>
<evidence type="ECO:0000313" key="10">
    <source>
        <dbReference type="Proteomes" id="UP000590412"/>
    </source>
</evidence>
<accession>A0A8X7TDI4</accession>
<dbReference type="GO" id="GO:0046872">
    <property type="term" value="F:metal ion binding"/>
    <property type="evidence" value="ECO:0007669"/>
    <property type="project" value="UniProtKB-KW"/>
</dbReference>
<evidence type="ECO:0000313" key="9">
    <source>
        <dbReference type="EMBL" id="KAF6058756.1"/>
    </source>
</evidence>
<dbReference type="GO" id="GO:0000166">
    <property type="term" value="F:nucleotide binding"/>
    <property type="evidence" value="ECO:0007669"/>
    <property type="project" value="UniProtKB-KW"/>
</dbReference>
<evidence type="ECO:0000256" key="1">
    <source>
        <dbReference type="ARBA" id="ARBA00001968"/>
    </source>
</evidence>
<dbReference type="GO" id="GO:0005634">
    <property type="term" value="C:nucleus"/>
    <property type="evidence" value="ECO:0007669"/>
    <property type="project" value="UniProtKB-SubCell"/>
</dbReference>
<comment type="catalytic activity">
    <reaction evidence="4">
        <text>a 5'-end (N(7)-methyl 5'-triphosphoguanosine)-ribonucleoside-ribonucleotide in mRNA + H2O = a (N(7)-methyl 5'-triphosphoguanosine)-nucleoside + a 5'-end phospho-ribonucleoside in mRNA + H(+)</text>
        <dbReference type="Rhea" id="RHEA:66928"/>
        <dbReference type="Rhea" id="RHEA-COMP:15692"/>
        <dbReference type="Rhea" id="RHEA-COMP:17313"/>
        <dbReference type="ChEBI" id="CHEBI:15377"/>
        <dbReference type="ChEBI" id="CHEBI:15378"/>
        <dbReference type="ChEBI" id="CHEBI:138282"/>
        <dbReference type="ChEBI" id="CHEBI:172876"/>
        <dbReference type="ChEBI" id="CHEBI:172877"/>
    </reaction>
    <physiologicalReaction direction="left-to-right" evidence="4">
        <dbReference type="Rhea" id="RHEA:66929"/>
    </physiologicalReaction>
</comment>
<gene>
    <name evidence="9" type="ORF">FOB60_000338</name>
</gene>
<keyword evidence="7" id="KW-0694">RNA-binding</keyword>
<dbReference type="AlphaFoldDB" id="A0A8X7TDI4"/>
<evidence type="ECO:0000256" key="3">
    <source>
        <dbReference type="ARBA" id="ARBA00022722"/>
    </source>
</evidence>
<evidence type="ECO:0000256" key="7">
    <source>
        <dbReference type="RuleBase" id="RU367113"/>
    </source>
</evidence>
<comment type="cofactor">
    <cofactor evidence="1 7">
        <name>a divalent metal cation</name>
        <dbReference type="ChEBI" id="CHEBI:60240"/>
    </cofactor>
</comment>
<organism evidence="9 10">
    <name type="scientific">Candida parapsilosis</name>
    <name type="common">Yeast</name>
    <dbReference type="NCBI Taxonomy" id="5480"/>
    <lineage>
        <taxon>Eukaryota</taxon>
        <taxon>Fungi</taxon>
        <taxon>Dikarya</taxon>
        <taxon>Ascomycota</taxon>
        <taxon>Saccharomycotina</taxon>
        <taxon>Pichiomycetes</taxon>
        <taxon>Debaryomycetaceae</taxon>
        <taxon>Candida/Lodderomyces clade</taxon>
        <taxon>Candida</taxon>
    </lineage>
</organism>
<comment type="catalytic activity">
    <reaction evidence="5">
        <text>a 5'-end triphospho-ribonucleoside in mRNA + H2O = a 5'-end phospho-ribonucleoside in mRNA + diphosphate + H(+)</text>
        <dbReference type="Rhea" id="RHEA:78683"/>
        <dbReference type="Rhea" id="RHEA-COMP:15692"/>
        <dbReference type="Rhea" id="RHEA-COMP:17164"/>
        <dbReference type="ChEBI" id="CHEBI:15377"/>
        <dbReference type="ChEBI" id="CHEBI:15378"/>
        <dbReference type="ChEBI" id="CHEBI:33019"/>
        <dbReference type="ChEBI" id="CHEBI:138282"/>
        <dbReference type="ChEBI" id="CHEBI:167618"/>
    </reaction>
    <physiologicalReaction direction="left-to-right" evidence="5">
        <dbReference type="Rhea" id="RHEA:78684"/>
    </physiologicalReaction>
</comment>
<dbReference type="GO" id="GO:0110155">
    <property type="term" value="P:NAD-cap decapping"/>
    <property type="evidence" value="ECO:0007669"/>
    <property type="project" value="TreeGrafter"/>
</dbReference>
<dbReference type="EC" id="3.6.1.-" evidence="7"/>
<sequence>MLDKLRLSLFENIVNGSEIVEDEVLNEFLNVPYNCDPEELCYYTKDESTLKFGDISGLHEVKIPFGSKGKTKKKRVSDKGPVIIGTCLTEGFDKFEQPNLNDVYSLEDLFRSLQYLIQSGELSRDSLKFLTMRRHLMKLMCIPLNKQPVSFNVIYWRGLIIFAYDWDEELKLIPDDYLKLYQYSGFKFEEVVTDHAADEPKSSFHSVTQHFAGKNMITYSAEIDCAISKMPGLSNYVELKTHSSLPDDKLKTANKLQRKLMALYCQNKFISCNYSAIGFRTTDFRLSSIKKYTQYELVGLLDKLPIFLSNSCFIKTKHIFQWYNLVIGWLCQKSFNDNQPRVFKLSFEREIELMDSHLSMKSVTGEEELRIFNRLVPEWFQNFY</sequence>
<feature type="domain" description="RAI1-like" evidence="8">
    <location>
        <begin position="36"/>
        <end position="380"/>
    </location>
</feature>
<comment type="similarity">
    <text evidence="2 7">Belongs to the DXO/Dom3Z family.</text>
</comment>
<dbReference type="OrthoDB" id="5853397at2759"/>
<keyword evidence="7" id="KW-0539">Nucleus</keyword>